<evidence type="ECO:0000313" key="1">
    <source>
        <dbReference type="EMBL" id="EYC31618.1"/>
    </source>
</evidence>
<keyword evidence="2" id="KW-1185">Reference proteome</keyword>
<gene>
    <name evidence="1" type="primary">Acey_s0004.g2253</name>
    <name evidence="1" type="ORF">Y032_0004g2253</name>
</gene>
<dbReference type="Proteomes" id="UP000024635">
    <property type="component" value="Unassembled WGS sequence"/>
</dbReference>
<dbReference type="AlphaFoldDB" id="A0A016VY03"/>
<dbReference type="EMBL" id="JARK01001340">
    <property type="protein sequence ID" value="EYC31618.1"/>
    <property type="molecule type" value="Genomic_DNA"/>
</dbReference>
<organism evidence="1 2">
    <name type="scientific">Ancylostoma ceylanicum</name>
    <dbReference type="NCBI Taxonomy" id="53326"/>
    <lineage>
        <taxon>Eukaryota</taxon>
        <taxon>Metazoa</taxon>
        <taxon>Ecdysozoa</taxon>
        <taxon>Nematoda</taxon>
        <taxon>Chromadorea</taxon>
        <taxon>Rhabditida</taxon>
        <taxon>Rhabditina</taxon>
        <taxon>Rhabditomorpha</taxon>
        <taxon>Strongyloidea</taxon>
        <taxon>Ancylostomatidae</taxon>
        <taxon>Ancylostomatinae</taxon>
        <taxon>Ancylostoma</taxon>
    </lineage>
</organism>
<protein>
    <submittedName>
        <fullName evidence="1">Uncharacterized protein</fullName>
    </submittedName>
</protein>
<accession>A0A016VY03</accession>
<comment type="caution">
    <text evidence="1">The sequence shown here is derived from an EMBL/GenBank/DDBJ whole genome shotgun (WGS) entry which is preliminary data.</text>
</comment>
<reference evidence="2" key="1">
    <citation type="journal article" date="2015" name="Nat. Genet.">
        <title>The genome and transcriptome of the zoonotic hookworm Ancylostoma ceylanicum identify infection-specific gene families.</title>
        <authorList>
            <person name="Schwarz E.M."/>
            <person name="Hu Y."/>
            <person name="Antoshechkin I."/>
            <person name="Miller M.M."/>
            <person name="Sternberg P.W."/>
            <person name="Aroian R.V."/>
        </authorList>
    </citation>
    <scope>NUCLEOTIDE SEQUENCE</scope>
    <source>
        <strain evidence="2">HY135</strain>
    </source>
</reference>
<proteinExistence type="predicted"/>
<name>A0A016VY03_9BILA</name>
<evidence type="ECO:0000313" key="2">
    <source>
        <dbReference type="Proteomes" id="UP000024635"/>
    </source>
</evidence>
<sequence>MVILVLEPTVMIGYSAVNKNRKEVNHICIKEKLMHQKQAQPSKSKESFGFLKTATWRRDEGRFMSPLSILCVLLLVYTASTEVVNEIRGTNEDENTVDITEEKHRHSQTGQLQGNVLEKFEHVGHNNHTTNKERILESSLADFGNGFEISVESCIRQYT</sequence>